<keyword evidence="8" id="KW-1133">Transmembrane helix</keyword>
<dbReference type="SMART" id="SM01024">
    <property type="entry name" value="BCS1_N"/>
    <property type="match status" value="1"/>
</dbReference>
<evidence type="ECO:0000259" key="13">
    <source>
        <dbReference type="SMART" id="SM00382"/>
    </source>
</evidence>
<keyword evidence="7" id="KW-0067">ATP-binding</keyword>
<dbReference type="InterPro" id="IPR003960">
    <property type="entry name" value="ATPase_AAA_CS"/>
</dbReference>
<keyword evidence="6" id="KW-0378">Hydrolase</keyword>
<dbReference type="Pfam" id="PF25426">
    <property type="entry name" value="AAA_lid_BCS1"/>
    <property type="match status" value="1"/>
</dbReference>
<evidence type="ECO:0000259" key="14">
    <source>
        <dbReference type="SMART" id="SM01024"/>
    </source>
</evidence>
<dbReference type="eggNOG" id="KOG0743">
    <property type="taxonomic scope" value="Eukaryota"/>
</dbReference>
<keyword evidence="9" id="KW-0496">Mitochondrion</keyword>
<dbReference type="GO" id="GO:0016887">
    <property type="term" value="F:ATP hydrolysis activity"/>
    <property type="evidence" value="ECO:0007669"/>
    <property type="project" value="InterPro"/>
</dbReference>
<evidence type="ECO:0000256" key="1">
    <source>
        <dbReference type="ARBA" id="ARBA00004434"/>
    </source>
</evidence>
<feature type="region of interest" description="Disordered" evidence="12">
    <location>
        <begin position="455"/>
        <end position="488"/>
    </location>
</feature>
<protein>
    <submittedName>
        <fullName evidence="15">BCS1 and ATPase (AAA) domain protein</fullName>
    </submittedName>
</protein>
<feature type="domain" description="AAA+ ATPase" evidence="13">
    <location>
        <begin position="244"/>
        <end position="372"/>
    </location>
</feature>
<dbReference type="OrthoDB" id="10251412at2759"/>
<dbReference type="InterPro" id="IPR003959">
    <property type="entry name" value="ATPase_AAA_core"/>
</dbReference>
<dbReference type="Proteomes" id="UP000030151">
    <property type="component" value="Unassembled WGS sequence"/>
</dbReference>
<dbReference type="Gene3D" id="3.40.50.300">
    <property type="entry name" value="P-loop containing nucleotide triphosphate hydrolases"/>
    <property type="match status" value="1"/>
</dbReference>
<reference evidence="15 16" key="1">
    <citation type="submission" date="2014-02" db="EMBL/GenBank/DDBJ databases">
        <title>The genome sequence of the entomopathogenic fungus Metarhizium robertsii ARSEF 2575.</title>
        <authorList>
            <person name="Giuliano Garisto Donzelli B."/>
            <person name="Roe B.A."/>
            <person name="Macmil S.L."/>
            <person name="Krasnoff S.B."/>
            <person name="Gibson D.M."/>
        </authorList>
    </citation>
    <scope>NUCLEOTIDE SEQUENCE [LARGE SCALE GENOMIC DNA]</scope>
    <source>
        <strain evidence="15 16">ARSEF 2575</strain>
    </source>
</reference>
<dbReference type="GO" id="GO:0005524">
    <property type="term" value="F:ATP binding"/>
    <property type="evidence" value="ECO:0007669"/>
    <property type="project" value="UniProtKB-KW"/>
</dbReference>
<dbReference type="InterPro" id="IPR050747">
    <property type="entry name" value="Mitochondrial_chaperone_BCS1"/>
</dbReference>
<accession>A0A014QS23</accession>
<comment type="catalytic activity">
    <reaction evidence="11">
        <text>ATP + H2O = ADP + phosphate + H(+)</text>
        <dbReference type="Rhea" id="RHEA:13065"/>
        <dbReference type="ChEBI" id="CHEBI:15377"/>
        <dbReference type="ChEBI" id="CHEBI:15378"/>
        <dbReference type="ChEBI" id="CHEBI:30616"/>
        <dbReference type="ChEBI" id="CHEBI:43474"/>
        <dbReference type="ChEBI" id="CHEBI:456216"/>
    </reaction>
    <physiologicalReaction direction="left-to-right" evidence="11">
        <dbReference type="Rhea" id="RHEA:13066"/>
    </physiologicalReaction>
</comment>
<sequence>MSNFANRSFPWTRKVQSSSESLHLLGILRPDSSLLWFSQFLSWGLNSYAPLMCVFGLVAFLKTYYDKLQSLIDHYFTTDESFDMLMAWVSSREVDNAARSIIAWVGGKSRGGVEEGDKKPISFSPWIGSFSFPFKCKTLAFEMQTVDRGLHKEEVITISCPGRSVQVLKEFIGECRHEYLEQIGGKITIFKNSGDYWKRISTKEKRPLDTVIISSSLKQELVDDLKNFLNEETRHWYIQRSIPYRRGYLLHGPPGTGKSSLGSALAGEFNLDIYIINAPSVDDQMLEHLFNNLPDRCVVLLEDIDAIGTDRQGPGKPRKAALSLSGLLNTLDGVASQEGRILIMTTNHVNNLDEALIRPGRIDVKLEIPLADSDVTKNLFSFVFGPDKRHDAIDDEIILELRSLAGDFAKKVPELKFSTAQIMSFLLKHKNSAEDALKEANSWFGVAAGEKQVKDGEGKCKDSIESPQHAEDGLWMKSGNKEKPSENRLKRTKKFPDLKLVIPVSPPPSLCASTPPLSAVGDSIVRGTSASSDAGVGTELDLVVPDYCSKPGCDHNARVWDTDIEFHLDHGARKMTEDDRRDLGIQGWRKEKPSYDKASTPDVEDRWLETKPQHGNGPFHPVGELNKAIIVTTSIEQTTSPSTGSMATSKVQTDIIAMRPTTLHDIPSALPSLDLGTPDHLFGSHPSDAVEGAPGQINGSALLFELLTAPTTRRNEHLVGDSDKNRELNISSAIKGVQNIIPVDIFPGMGQEWRMPDAADGSQGTGLAINLNPRGCNNADETGWVKVVSNVHSMEIEGLGQEAGRPVDAPEVFNQIEQFTAQIMSYLLGHKDCPKIAAQGATNWAGRERGEKQGKSRKTISKFLVTEPLGEGL</sequence>
<evidence type="ECO:0000256" key="9">
    <source>
        <dbReference type="ARBA" id="ARBA00023128"/>
    </source>
</evidence>
<dbReference type="InterPro" id="IPR057495">
    <property type="entry name" value="AAA_lid_BCS1"/>
</dbReference>
<keyword evidence="3" id="KW-0812">Transmembrane</keyword>
<comment type="similarity">
    <text evidence="2">Belongs to the AAA ATPase family. BCS1 subfamily.</text>
</comment>
<name>A0A014QS23_9HYPO</name>
<dbReference type="GO" id="GO:0005743">
    <property type="term" value="C:mitochondrial inner membrane"/>
    <property type="evidence" value="ECO:0007669"/>
    <property type="project" value="UniProtKB-SubCell"/>
</dbReference>
<gene>
    <name evidence="15" type="ORF">X797_011321</name>
</gene>
<dbReference type="PROSITE" id="PS00674">
    <property type="entry name" value="AAA"/>
    <property type="match status" value="1"/>
</dbReference>
<evidence type="ECO:0000256" key="7">
    <source>
        <dbReference type="ARBA" id="ARBA00022840"/>
    </source>
</evidence>
<evidence type="ECO:0000256" key="10">
    <source>
        <dbReference type="ARBA" id="ARBA00023136"/>
    </source>
</evidence>
<evidence type="ECO:0000313" key="15">
    <source>
        <dbReference type="EMBL" id="EXU95605.1"/>
    </source>
</evidence>
<evidence type="ECO:0000256" key="5">
    <source>
        <dbReference type="ARBA" id="ARBA00022792"/>
    </source>
</evidence>
<dbReference type="SUPFAM" id="SSF52540">
    <property type="entry name" value="P-loop containing nucleoside triphosphate hydrolases"/>
    <property type="match status" value="1"/>
</dbReference>
<evidence type="ECO:0000313" key="16">
    <source>
        <dbReference type="Proteomes" id="UP000030151"/>
    </source>
</evidence>
<dbReference type="Pfam" id="PF00004">
    <property type="entry name" value="AAA"/>
    <property type="match status" value="1"/>
</dbReference>
<evidence type="ECO:0000256" key="6">
    <source>
        <dbReference type="ARBA" id="ARBA00022801"/>
    </source>
</evidence>
<dbReference type="HOGENOM" id="CLU_345143_0_0_1"/>
<dbReference type="InterPro" id="IPR027417">
    <property type="entry name" value="P-loop_NTPase"/>
</dbReference>
<evidence type="ECO:0000256" key="3">
    <source>
        <dbReference type="ARBA" id="ARBA00022692"/>
    </source>
</evidence>
<proteinExistence type="inferred from homology"/>
<organism evidence="15 16">
    <name type="scientific">Metarhizium robertsii</name>
    <dbReference type="NCBI Taxonomy" id="568076"/>
    <lineage>
        <taxon>Eukaryota</taxon>
        <taxon>Fungi</taxon>
        <taxon>Dikarya</taxon>
        <taxon>Ascomycota</taxon>
        <taxon>Pezizomycotina</taxon>
        <taxon>Sordariomycetes</taxon>
        <taxon>Hypocreomycetidae</taxon>
        <taxon>Hypocreales</taxon>
        <taxon>Clavicipitaceae</taxon>
        <taxon>Metarhizium</taxon>
    </lineage>
</organism>
<keyword evidence="5" id="KW-0999">Mitochondrion inner membrane</keyword>
<evidence type="ECO:0000256" key="2">
    <source>
        <dbReference type="ARBA" id="ARBA00007448"/>
    </source>
</evidence>
<dbReference type="EMBL" id="JELW01000072">
    <property type="protein sequence ID" value="EXU95605.1"/>
    <property type="molecule type" value="Genomic_DNA"/>
</dbReference>
<evidence type="ECO:0000256" key="11">
    <source>
        <dbReference type="ARBA" id="ARBA00048778"/>
    </source>
</evidence>
<keyword evidence="4" id="KW-0547">Nucleotide-binding</keyword>
<comment type="subcellular location">
    <subcellularLocation>
        <location evidence="1">Mitochondrion inner membrane</location>
        <topology evidence="1">Single-pass membrane protein</topology>
    </subcellularLocation>
</comment>
<dbReference type="InterPro" id="IPR014851">
    <property type="entry name" value="BCS1_N"/>
</dbReference>
<dbReference type="AlphaFoldDB" id="A0A014QS23"/>
<dbReference type="PANTHER" id="PTHR23070">
    <property type="entry name" value="BCS1 AAA-TYPE ATPASE"/>
    <property type="match status" value="1"/>
</dbReference>
<keyword evidence="10" id="KW-0472">Membrane</keyword>
<dbReference type="SMART" id="SM00382">
    <property type="entry name" value="AAA"/>
    <property type="match status" value="1"/>
</dbReference>
<evidence type="ECO:0000256" key="4">
    <source>
        <dbReference type="ARBA" id="ARBA00022741"/>
    </source>
</evidence>
<feature type="domain" description="BCS1 N-terminal" evidence="14">
    <location>
        <begin position="52"/>
        <end position="211"/>
    </location>
</feature>
<evidence type="ECO:0000256" key="8">
    <source>
        <dbReference type="ARBA" id="ARBA00022989"/>
    </source>
</evidence>
<comment type="caution">
    <text evidence="15">The sequence shown here is derived from an EMBL/GenBank/DDBJ whole genome shotgun (WGS) entry which is preliminary data.</text>
</comment>
<dbReference type="InterPro" id="IPR003593">
    <property type="entry name" value="AAA+_ATPase"/>
</dbReference>
<dbReference type="Pfam" id="PF08740">
    <property type="entry name" value="BCS1_N"/>
    <property type="match status" value="1"/>
</dbReference>
<evidence type="ECO:0000256" key="12">
    <source>
        <dbReference type="SAM" id="MobiDB-lite"/>
    </source>
</evidence>